<dbReference type="SMART" id="SM00409">
    <property type="entry name" value="IG"/>
    <property type="match status" value="2"/>
</dbReference>
<evidence type="ECO:0000256" key="1">
    <source>
        <dbReference type="ARBA" id="ARBA00004479"/>
    </source>
</evidence>
<evidence type="ECO:0000256" key="4">
    <source>
        <dbReference type="ARBA" id="ARBA00023180"/>
    </source>
</evidence>
<evidence type="ECO:0000313" key="8">
    <source>
        <dbReference type="Proteomes" id="UP001164746"/>
    </source>
</evidence>
<dbReference type="InterPro" id="IPR003599">
    <property type="entry name" value="Ig_sub"/>
</dbReference>
<keyword evidence="8" id="KW-1185">Reference proteome</keyword>
<evidence type="ECO:0000256" key="2">
    <source>
        <dbReference type="ARBA" id="ARBA00023136"/>
    </source>
</evidence>
<accession>A0ABY7EBU6</accession>
<protein>
    <recommendedName>
        <fullName evidence="6">Ig-like domain-containing protein</fullName>
    </recommendedName>
</protein>
<dbReference type="InterPro" id="IPR051275">
    <property type="entry name" value="Cell_adhesion_signaling"/>
</dbReference>
<evidence type="ECO:0000313" key="7">
    <source>
        <dbReference type="EMBL" id="WAR06267.1"/>
    </source>
</evidence>
<dbReference type="Proteomes" id="UP001164746">
    <property type="component" value="Chromosome 5"/>
</dbReference>
<dbReference type="Gene3D" id="2.60.40.10">
    <property type="entry name" value="Immunoglobulins"/>
    <property type="match status" value="3"/>
</dbReference>
<sequence>MTNLKSRAPINPEIEFATYRVARYDGITRMAVNYQNGKVLGEPTLRNCSLAASANISNGLLYIELNPVVEGDQGTYKLTELIETIIVIECVTLYIIGTPTQPILSASGSSFVNSILTLTCTSSSTTQPSNHSLTMQYAWTIDRTAIQPGGRFSFDAISRKTLTISELLNEDNGETVNCIATENGGKSSMQTSYPLNGPTAASVNVSDVITVNEHEDVVTVRCDADCRPPCVLQWTNLTDESTRLMNELAFGRVNRYHAGTYECTAKTSVIGVIKMSISRIQLIVLTKPWPPSNLHIISTPGLVHAEWTKGFNGGSLQSFLLQISYDDTWKNLTQVNENDRKNMLNETVYQVNITNVEPGKHSVRVIAFNKVGYADPVLFTENDSEQINFQESTSGANSLKITVMSLSFAVAFIIHVIARDTIGPHVENKEQEKICKDRKLKRTVSNSYYFTIGKRRLRACKNYLWNTLDIVKKQAFVREHIESFPTVDSHLTRKDTNRKYLTQDLSIRKITMLIKRGRKLPDKKQDKKIGKKPTQPVLTTPCSLIGELYYKQKLCCYNLSFYDLENGDGSCYL</sequence>
<dbReference type="InterPro" id="IPR036116">
    <property type="entry name" value="FN3_sf"/>
</dbReference>
<evidence type="ECO:0000256" key="3">
    <source>
        <dbReference type="ARBA" id="ARBA00023157"/>
    </source>
</evidence>
<dbReference type="PANTHER" id="PTHR11640">
    <property type="entry name" value="NEPHRIN"/>
    <property type="match status" value="1"/>
</dbReference>
<keyword evidence="5" id="KW-0393">Immunoglobulin domain</keyword>
<name>A0ABY7EBU6_MYAAR</name>
<organism evidence="7 8">
    <name type="scientific">Mya arenaria</name>
    <name type="common">Soft-shell clam</name>
    <dbReference type="NCBI Taxonomy" id="6604"/>
    <lineage>
        <taxon>Eukaryota</taxon>
        <taxon>Metazoa</taxon>
        <taxon>Spiralia</taxon>
        <taxon>Lophotrochozoa</taxon>
        <taxon>Mollusca</taxon>
        <taxon>Bivalvia</taxon>
        <taxon>Autobranchia</taxon>
        <taxon>Heteroconchia</taxon>
        <taxon>Euheterodonta</taxon>
        <taxon>Imparidentia</taxon>
        <taxon>Neoheterodontei</taxon>
        <taxon>Myida</taxon>
        <taxon>Myoidea</taxon>
        <taxon>Myidae</taxon>
        <taxon>Mya</taxon>
    </lineage>
</organism>
<evidence type="ECO:0000256" key="5">
    <source>
        <dbReference type="ARBA" id="ARBA00023319"/>
    </source>
</evidence>
<feature type="domain" description="Ig-like" evidence="6">
    <location>
        <begin position="198"/>
        <end position="278"/>
    </location>
</feature>
<keyword evidence="3" id="KW-1015">Disulfide bond</keyword>
<dbReference type="InterPro" id="IPR003961">
    <property type="entry name" value="FN3_dom"/>
</dbReference>
<gene>
    <name evidence="7" type="ORF">MAR_021636</name>
</gene>
<comment type="subcellular location">
    <subcellularLocation>
        <location evidence="1">Membrane</location>
        <topology evidence="1">Single-pass type I membrane protein</topology>
    </subcellularLocation>
</comment>
<dbReference type="PANTHER" id="PTHR11640:SF164">
    <property type="entry name" value="MAM DOMAIN-CONTAINING GLYCOSYLPHOSPHATIDYLINOSITOL ANCHOR PROTEIN 1"/>
    <property type="match status" value="1"/>
</dbReference>
<proteinExistence type="predicted"/>
<feature type="domain" description="Ig-like" evidence="6">
    <location>
        <begin position="99"/>
        <end position="196"/>
    </location>
</feature>
<dbReference type="PROSITE" id="PS50835">
    <property type="entry name" value="IG_LIKE"/>
    <property type="match status" value="2"/>
</dbReference>
<dbReference type="InterPro" id="IPR013783">
    <property type="entry name" value="Ig-like_fold"/>
</dbReference>
<dbReference type="CDD" id="cd00063">
    <property type="entry name" value="FN3"/>
    <property type="match status" value="1"/>
</dbReference>
<dbReference type="SUPFAM" id="SSF48726">
    <property type="entry name" value="Immunoglobulin"/>
    <property type="match status" value="2"/>
</dbReference>
<dbReference type="SMART" id="SM00060">
    <property type="entry name" value="FN3"/>
    <property type="match status" value="1"/>
</dbReference>
<dbReference type="EMBL" id="CP111016">
    <property type="protein sequence ID" value="WAR06267.1"/>
    <property type="molecule type" value="Genomic_DNA"/>
</dbReference>
<dbReference type="InterPro" id="IPR036179">
    <property type="entry name" value="Ig-like_dom_sf"/>
</dbReference>
<dbReference type="InterPro" id="IPR007110">
    <property type="entry name" value="Ig-like_dom"/>
</dbReference>
<evidence type="ECO:0000259" key="6">
    <source>
        <dbReference type="PROSITE" id="PS50835"/>
    </source>
</evidence>
<dbReference type="SUPFAM" id="SSF49265">
    <property type="entry name" value="Fibronectin type III"/>
    <property type="match status" value="1"/>
</dbReference>
<reference evidence="7" key="1">
    <citation type="submission" date="2022-11" db="EMBL/GenBank/DDBJ databases">
        <title>Centuries of genome instability and evolution in soft-shell clam transmissible cancer (bioRxiv).</title>
        <authorList>
            <person name="Hart S.F.M."/>
            <person name="Yonemitsu M.A."/>
            <person name="Giersch R.M."/>
            <person name="Beal B.F."/>
            <person name="Arriagada G."/>
            <person name="Davis B.W."/>
            <person name="Ostrander E.A."/>
            <person name="Goff S.P."/>
            <person name="Metzger M.J."/>
        </authorList>
    </citation>
    <scope>NUCLEOTIDE SEQUENCE</scope>
    <source>
        <strain evidence="7">MELC-2E11</strain>
        <tissue evidence="7">Siphon/mantle</tissue>
    </source>
</reference>
<keyword evidence="4" id="KW-0325">Glycoprotein</keyword>
<keyword evidence="2" id="KW-0472">Membrane</keyword>